<dbReference type="NCBIfam" id="NF040521">
    <property type="entry name" value="C45_proenzyme"/>
    <property type="match status" value="1"/>
</dbReference>
<keyword evidence="3" id="KW-1185">Reference proteome</keyword>
<feature type="domain" description="Peptidase C45 hydrolase" evidence="1">
    <location>
        <begin position="106"/>
        <end position="335"/>
    </location>
</feature>
<dbReference type="Gene3D" id="1.10.10.2120">
    <property type="match status" value="1"/>
</dbReference>
<evidence type="ECO:0000313" key="2">
    <source>
        <dbReference type="EMBL" id="KZT54897.1"/>
    </source>
</evidence>
<dbReference type="OrthoDB" id="189997at2759"/>
<dbReference type="InParanoid" id="A0A165EHT3"/>
<sequence length="345" mass="38328">MLVINCKGTPREIGLEHGAKAARQIKSGIEYYKLQFGRTSALTWPEVCNTAMKFDPQLQERYPWLREEMQAIADSAGVQYPEILALNFRQEIIFGLYADGCTSLAWKTTETSFLAQNWDWMIEQKENIIVLNIDAPGKPRMSMGTEAGIIGKIGDGTGLNSSGVGVCANGIRVRGVDYNGTPVHICRRLILESETRDEAIAKIEKYGTAASGHMLVGDATGCISLECTTKGIIKLHPDGKGRLLHTNHLLVKHEGTYDNLWLKDSPVRLERLTELANQLGRNPSEAQIAELFKDEHNLPYAVNRMADEKDPAETLFNIIMDLTKATAIFKFGRPSEPEEVLILTP</sequence>
<protein>
    <submittedName>
        <fullName evidence="2">AAT-domain-containing protein</fullName>
    </submittedName>
</protein>
<dbReference type="Proteomes" id="UP000076842">
    <property type="component" value="Unassembled WGS sequence"/>
</dbReference>
<dbReference type="InterPro" id="IPR005079">
    <property type="entry name" value="Peptidase_C45_hydrolase"/>
</dbReference>
<evidence type="ECO:0000313" key="3">
    <source>
        <dbReference type="Proteomes" id="UP000076842"/>
    </source>
</evidence>
<accession>A0A165EHT3</accession>
<dbReference type="EMBL" id="KV424005">
    <property type="protein sequence ID" value="KZT54897.1"/>
    <property type="molecule type" value="Genomic_DNA"/>
</dbReference>
<evidence type="ECO:0000259" key="1">
    <source>
        <dbReference type="Pfam" id="PF03417"/>
    </source>
</evidence>
<proteinExistence type="predicted"/>
<dbReference type="Gene3D" id="3.60.60.10">
    <property type="entry name" value="Penicillin V Acylase, Chain A"/>
    <property type="match status" value="1"/>
</dbReference>
<dbReference type="STRING" id="1353952.A0A165EHT3"/>
<gene>
    <name evidence="2" type="ORF">CALCODRAFT_510477</name>
</gene>
<dbReference type="InterPro" id="IPR047794">
    <property type="entry name" value="C45_proenzyme-like"/>
</dbReference>
<dbReference type="PANTHER" id="PTHR34180">
    <property type="entry name" value="PEPTIDASE C45"/>
    <property type="match status" value="1"/>
</dbReference>
<dbReference type="InterPro" id="IPR047801">
    <property type="entry name" value="Peptidase_C45"/>
</dbReference>
<dbReference type="PANTHER" id="PTHR34180:SF1">
    <property type="entry name" value="BETA-ALANYL-DOPAMINE_CARCININE HYDROLASE"/>
    <property type="match status" value="1"/>
</dbReference>
<dbReference type="Pfam" id="PF03417">
    <property type="entry name" value="AAT"/>
    <property type="match status" value="1"/>
</dbReference>
<dbReference type="AlphaFoldDB" id="A0A165EHT3"/>
<reference evidence="2 3" key="1">
    <citation type="journal article" date="2016" name="Mol. Biol. Evol.">
        <title>Comparative Genomics of Early-Diverging Mushroom-Forming Fungi Provides Insights into the Origins of Lignocellulose Decay Capabilities.</title>
        <authorList>
            <person name="Nagy L.G."/>
            <person name="Riley R."/>
            <person name="Tritt A."/>
            <person name="Adam C."/>
            <person name="Daum C."/>
            <person name="Floudas D."/>
            <person name="Sun H."/>
            <person name="Yadav J.S."/>
            <person name="Pangilinan J."/>
            <person name="Larsson K.H."/>
            <person name="Matsuura K."/>
            <person name="Barry K."/>
            <person name="Labutti K."/>
            <person name="Kuo R."/>
            <person name="Ohm R.A."/>
            <person name="Bhattacharya S.S."/>
            <person name="Shirouzu T."/>
            <person name="Yoshinaga Y."/>
            <person name="Martin F.M."/>
            <person name="Grigoriev I.V."/>
            <person name="Hibbett D.S."/>
        </authorList>
    </citation>
    <scope>NUCLEOTIDE SEQUENCE [LARGE SCALE GENOMIC DNA]</scope>
    <source>
        <strain evidence="2 3">HHB12733</strain>
    </source>
</reference>
<name>A0A165EHT3_9BASI</name>
<organism evidence="2 3">
    <name type="scientific">Calocera cornea HHB12733</name>
    <dbReference type="NCBI Taxonomy" id="1353952"/>
    <lineage>
        <taxon>Eukaryota</taxon>
        <taxon>Fungi</taxon>
        <taxon>Dikarya</taxon>
        <taxon>Basidiomycota</taxon>
        <taxon>Agaricomycotina</taxon>
        <taxon>Dacrymycetes</taxon>
        <taxon>Dacrymycetales</taxon>
        <taxon>Dacrymycetaceae</taxon>
        <taxon>Calocera</taxon>
    </lineage>
</organism>